<evidence type="ECO:0000256" key="5">
    <source>
        <dbReference type="SAM" id="MobiDB-lite"/>
    </source>
</evidence>
<name>A0A0D6JB63_9HYPH</name>
<keyword evidence="1 4" id="KW-0349">Heme</keyword>
<dbReference type="Proteomes" id="UP000033187">
    <property type="component" value="Chromosome 1"/>
</dbReference>
<evidence type="ECO:0000256" key="3">
    <source>
        <dbReference type="ARBA" id="ARBA00023004"/>
    </source>
</evidence>
<dbReference type="SUPFAM" id="SSF46626">
    <property type="entry name" value="Cytochrome c"/>
    <property type="match status" value="1"/>
</dbReference>
<dbReference type="InterPro" id="IPR022411">
    <property type="entry name" value="C-typ_cyt_methanol_metab-rel"/>
</dbReference>
<gene>
    <name evidence="8" type="ORF">YBN1229_v1_0565</name>
</gene>
<dbReference type="InterPro" id="IPR009056">
    <property type="entry name" value="Cyt_c-like_dom"/>
</dbReference>
<organism evidence="8 9">
    <name type="scientific">Candidatus Filomicrobium marinum</name>
    <dbReference type="NCBI Taxonomy" id="1608628"/>
    <lineage>
        <taxon>Bacteria</taxon>
        <taxon>Pseudomonadati</taxon>
        <taxon>Pseudomonadota</taxon>
        <taxon>Alphaproteobacteria</taxon>
        <taxon>Hyphomicrobiales</taxon>
        <taxon>Hyphomicrobiaceae</taxon>
        <taxon>Filomicrobium</taxon>
    </lineage>
</organism>
<dbReference type="OrthoDB" id="5770300at2"/>
<evidence type="ECO:0000256" key="4">
    <source>
        <dbReference type="PROSITE-ProRule" id="PRU00433"/>
    </source>
</evidence>
<dbReference type="InterPro" id="IPR036909">
    <property type="entry name" value="Cyt_c-like_dom_sf"/>
</dbReference>
<evidence type="ECO:0000256" key="1">
    <source>
        <dbReference type="ARBA" id="ARBA00022617"/>
    </source>
</evidence>
<feature type="region of interest" description="Disordered" evidence="5">
    <location>
        <begin position="192"/>
        <end position="217"/>
    </location>
</feature>
<dbReference type="Gene3D" id="1.10.760.10">
    <property type="entry name" value="Cytochrome c-like domain"/>
    <property type="match status" value="1"/>
</dbReference>
<protein>
    <recommendedName>
        <fullName evidence="7">Cytochrome c domain-containing protein</fullName>
    </recommendedName>
</protein>
<dbReference type="GO" id="GO:0046872">
    <property type="term" value="F:metal ion binding"/>
    <property type="evidence" value="ECO:0007669"/>
    <property type="project" value="UniProtKB-KW"/>
</dbReference>
<feature type="transmembrane region" description="Helical" evidence="6">
    <location>
        <begin position="31"/>
        <end position="49"/>
    </location>
</feature>
<reference evidence="9" key="1">
    <citation type="submission" date="2015-02" db="EMBL/GenBank/DDBJ databases">
        <authorList>
            <person name="Chooi Y.-H."/>
        </authorList>
    </citation>
    <scope>NUCLEOTIDE SEQUENCE [LARGE SCALE GENOMIC DNA]</scope>
    <source>
        <strain evidence="9">strain Y</strain>
    </source>
</reference>
<keyword evidence="6" id="KW-0472">Membrane</keyword>
<accession>A0A0D6JB63</accession>
<keyword evidence="6" id="KW-1133">Transmembrane helix</keyword>
<dbReference type="KEGG" id="fiy:BN1229_v1_0565"/>
<keyword evidence="2 4" id="KW-0479">Metal-binding</keyword>
<proteinExistence type="predicted"/>
<dbReference type="NCBIfam" id="TIGR03874">
    <property type="entry name" value="4cys_cytochr"/>
    <property type="match status" value="1"/>
</dbReference>
<evidence type="ECO:0000259" key="7">
    <source>
        <dbReference type="PROSITE" id="PS51007"/>
    </source>
</evidence>
<feature type="domain" description="Cytochrome c" evidence="7">
    <location>
        <begin position="93"/>
        <end position="217"/>
    </location>
</feature>
<dbReference type="EMBL" id="LN829119">
    <property type="protein sequence ID" value="CPR15922.1"/>
    <property type="molecule type" value="Genomic_DNA"/>
</dbReference>
<dbReference type="GO" id="GO:0009055">
    <property type="term" value="F:electron transfer activity"/>
    <property type="evidence" value="ECO:0007669"/>
    <property type="project" value="InterPro"/>
</dbReference>
<dbReference type="AlphaFoldDB" id="A0A0D6JB63"/>
<evidence type="ECO:0000256" key="6">
    <source>
        <dbReference type="SAM" id="Phobius"/>
    </source>
</evidence>
<dbReference type="RefSeq" id="WP_082100984.1">
    <property type="nucleotide sequence ID" value="NZ_LN829118.1"/>
</dbReference>
<keyword evidence="9" id="KW-1185">Reference proteome</keyword>
<keyword evidence="3 4" id="KW-0408">Iron</keyword>
<keyword evidence="6" id="KW-0812">Transmembrane</keyword>
<evidence type="ECO:0000256" key="2">
    <source>
        <dbReference type="ARBA" id="ARBA00022723"/>
    </source>
</evidence>
<evidence type="ECO:0000313" key="8">
    <source>
        <dbReference type="EMBL" id="CPR15922.1"/>
    </source>
</evidence>
<evidence type="ECO:0000313" key="9">
    <source>
        <dbReference type="Proteomes" id="UP000033187"/>
    </source>
</evidence>
<sequence length="217" mass="23148">MATGHTVFRIALAIHRLGTDVEKKGKFVKSIWTGFAVIALAAGVASFGFSSVSAEDAKQSGPYVDAEGYRMAGEGATFEGGKWMLPSGAPTYRIDKDGKMDFLTYRGFQRYHSECHVCHGPEGVGSTYAPALMDSLKTMDYFDFLGVVASGRTVHTPGGGESVMPALGDNKNVMCYIDGIYTYLKGRADGVIPRGRPAGKEDKPQELGDAENACLAG</sequence>
<dbReference type="GO" id="GO:0020037">
    <property type="term" value="F:heme binding"/>
    <property type="evidence" value="ECO:0007669"/>
    <property type="project" value="InterPro"/>
</dbReference>
<dbReference type="PROSITE" id="PS51007">
    <property type="entry name" value="CYTC"/>
    <property type="match status" value="1"/>
</dbReference>
<dbReference type="KEGG" id="fil:BN1229_v1_0563"/>